<dbReference type="Proteomes" id="UP001634393">
    <property type="component" value="Unassembled WGS sequence"/>
</dbReference>
<proteinExistence type="predicted"/>
<evidence type="ECO:0000313" key="1">
    <source>
        <dbReference type="EMBL" id="KAL3837943.1"/>
    </source>
</evidence>
<dbReference type="AlphaFoldDB" id="A0ABD3TNT7"/>
<protein>
    <submittedName>
        <fullName evidence="1">Uncharacterized protein</fullName>
    </submittedName>
</protein>
<comment type="caution">
    <text evidence="1">The sequence shown here is derived from an EMBL/GenBank/DDBJ whole genome shotgun (WGS) entry which is preliminary data.</text>
</comment>
<evidence type="ECO:0000313" key="2">
    <source>
        <dbReference type="Proteomes" id="UP001634393"/>
    </source>
</evidence>
<name>A0ABD3TNT7_9LAMI</name>
<organism evidence="1 2">
    <name type="scientific">Penstemon smallii</name>
    <dbReference type="NCBI Taxonomy" id="265156"/>
    <lineage>
        <taxon>Eukaryota</taxon>
        <taxon>Viridiplantae</taxon>
        <taxon>Streptophyta</taxon>
        <taxon>Embryophyta</taxon>
        <taxon>Tracheophyta</taxon>
        <taxon>Spermatophyta</taxon>
        <taxon>Magnoliopsida</taxon>
        <taxon>eudicotyledons</taxon>
        <taxon>Gunneridae</taxon>
        <taxon>Pentapetalae</taxon>
        <taxon>asterids</taxon>
        <taxon>lamiids</taxon>
        <taxon>Lamiales</taxon>
        <taxon>Plantaginaceae</taxon>
        <taxon>Cheloneae</taxon>
        <taxon>Penstemon</taxon>
    </lineage>
</organism>
<dbReference type="EMBL" id="JBJXBP010000003">
    <property type="protein sequence ID" value="KAL3837943.1"/>
    <property type="molecule type" value="Genomic_DNA"/>
</dbReference>
<gene>
    <name evidence="1" type="ORF">ACJIZ3_022534</name>
</gene>
<sequence length="133" mass="15207">MRNTLSSFRASIIHHRCRLRWRRWSEALDFVPNHLFIPRDLATEGAESEGVEEAAIAYTAGVCNAFSGPRLWPLIEKHDFCTVDNVGLYPCYIQIFLNFTNPDYVMREQRGPLTQSKQNILHSLLCAAACSLH</sequence>
<accession>A0ABD3TNT7</accession>
<keyword evidence="2" id="KW-1185">Reference proteome</keyword>
<reference evidence="1 2" key="1">
    <citation type="submission" date="2024-12" db="EMBL/GenBank/DDBJ databases">
        <title>The unique morphological basis and parallel evolutionary history of personate flowers in Penstemon.</title>
        <authorList>
            <person name="Depatie T.H."/>
            <person name="Wessinger C.A."/>
        </authorList>
    </citation>
    <scope>NUCLEOTIDE SEQUENCE [LARGE SCALE GENOMIC DNA]</scope>
    <source>
        <strain evidence="1">WTNN_2</strain>
        <tissue evidence="1">Leaf</tissue>
    </source>
</reference>